<accession>G5DG61</accession>
<feature type="transmembrane region" description="Helical" evidence="14">
    <location>
        <begin position="199"/>
        <end position="223"/>
    </location>
</feature>
<dbReference type="PROSITE" id="PS50857">
    <property type="entry name" value="COX2_CUA"/>
    <property type="match status" value="1"/>
</dbReference>
<evidence type="ECO:0000256" key="1">
    <source>
        <dbReference type="ARBA" id="ARBA00001935"/>
    </source>
</evidence>
<gene>
    <name evidence="17" type="primary">cox2a</name>
</gene>
<dbReference type="GO" id="GO:0004129">
    <property type="term" value="F:cytochrome-c oxidase activity"/>
    <property type="evidence" value="ECO:0007669"/>
    <property type="project" value="UniProtKB-EC"/>
</dbReference>
<reference evidence="17" key="1">
    <citation type="journal article" date="2001" name="J. Biol. Chem.">
        <title>Subunit II of cytochrome c oxidase in Chlamydomonad algae is a heterodimer encoded by two independent nuclear genes.</title>
        <authorList>
            <person name="Perez-Martinez X."/>
            <person name="Antaramian A."/>
            <person name="Vazquez-Acevedo M."/>
            <person name="Funes S."/>
            <person name="Tolkunova E."/>
            <person name="d'Alayer J."/>
            <person name="Claros M.G."/>
            <person name="Davidson E."/>
            <person name="King M.P."/>
            <person name="Gonzalez-Halphen D."/>
        </authorList>
    </citation>
    <scope>NUCLEOTIDE SEQUENCE</scope>
</reference>
<dbReference type="AlphaFoldDB" id="G5DG61"/>
<evidence type="ECO:0000256" key="7">
    <source>
        <dbReference type="ARBA" id="ARBA00022692"/>
    </source>
</evidence>
<dbReference type="InterPro" id="IPR008972">
    <property type="entry name" value="Cupredoxin"/>
</dbReference>
<sequence>MLAQRISSGNSLQCGKYMWNAAQMGSKNIATVSETVQASTAAPKVGAQFSFKEASAMASKKQNVVGSGLSLASRQTFSGSFAASAPSGARAIATQAEAKAQTETSSIKKFIKAAAAVVAALGLTAGTASAEAPVAWQLGFQDSATSQAQAAFDLHHDIFFFLLNTVVLVFYFLYHIATKFHYTKQALPEKLTHHTAIEVIWTVIPTIIVVLIAIPSLTLVYAMDSHNDKPGLTVKVIGRQWYWSYEMHDHLQHKLLDADRLVAIAEKTITK</sequence>
<evidence type="ECO:0000256" key="3">
    <source>
        <dbReference type="ARBA" id="ARBA00007866"/>
    </source>
</evidence>
<dbReference type="SUPFAM" id="SSF49503">
    <property type="entry name" value="Cupredoxins"/>
    <property type="match status" value="1"/>
</dbReference>
<dbReference type="EC" id="7.1.1.9" evidence="4"/>
<name>G5DG61_9CHLO</name>
<evidence type="ECO:0000313" key="17">
    <source>
        <dbReference type="EMBL" id="AEQ59232.1"/>
    </source>
</evidence>
<dbReference type="Gene3D" id="1.10.287.90">
    <property type="match status" value="1"/>
</dbReference>
<dbReference type="InterPro" id="IPR045187">
    <property type="entry name" value="CcO_II"/>
</dbReference>
<evidence type="ECO:0000256" key="8">
    <source>
        <dbReference type="ARBA" id="ARBA00022967"/>
    </source>
</evidence>
<evidence type="ECO:0000256" key="14">
    <source>
        <dbReference type="SAM" id="Phobius"/>
    </source>
</evidence>
<keyword evidence="5" id="KW-0813">Transport</keyword>
<comment type="subcellular location">
    <subcellularLocation>
        <location evidence="2">Membrane</location>
        <topology evidence="2">Multi-pass membrane protein</topology>
    </subcellularLocation>
</comment>
<dbReference type="PRINTS" id="PR01166">
    <property type="entry name" value="CYCOXIDASEII"/>
</dbReference>
<dbReference type="GO" id="GO:0005507">
    <property type="term" value="F:copper ion binding"/>
    <property type="evidence" value="ECO:0007669"/>
    <property type="project" value="InterPro"/>
</dbReference>
<dbReference type="PANTHER" id="PTHR22888">
    <property type="entry name" value="CYTOCHROME C OXIDASE, SUBUNIT II"/>
    <property type="match status" value="1"/>
</dbReference>
<evidence type="ECO:0000256" key="6">
    <source>
        <dbReference type="ARBA" id="ARBA00022660"/>
    </source>
</evidence>
<evidence type="ECO:0000256" key="10">
    <source>
        <dbReference type="ARBA" id="ARBA00022989"/>
    </source>
</evidence>
<dbReference type="GO" id="GO:0042773">
    <property type="term" value="P:ATP synthesis coupled electron transport"/>
    <property type="evidence" value="ECO:0007669"/>
    <property type="project" value="TreeGrafter"/>
</dbReference>
<evidence type="ECO:0000259" key="15">
    <source>
        <dbReference type="PROSITE" id="PS50857"/>
    </source>
</evidence>
<dbReference type="PROSITE" id="PS50999">
    <property type="entry name" value="COX2_TM"/>
    <property type="match status" value="1"/>
</dbReference>
<keyword evidence="6" id="KW-0679">Respiratory chain</keyword>
<keyword evidence="17" id="KW-0560">Oxidoreductase</keyword>
<proteinExistence type="evidence at transcript level"/>
<dbReference type="Pfam" id="PF02790">
    <property type="entry name" value="COX2_TM"/>
    <property type="match status" value="1"/>
</dbReference>
<evidence type="ECO:0000256" key="5">
    <source>
        <dbReference type="ARBA" id="ARBA00022448"/>
    </source>
</evidence>
<protein>
    <recommendedName>
        <fullName evidence="4">cytochrome-c oxidase</fullName>
        <ecNumber evidence="4">7.1.1.9</ecNumber>
    </recommendedName>
    <alternativeName>
        <fullName evidence="12">Cytochrome c oxidase polypeptide II</fullName>
    </alternativeName>
</protein>
<dbReference type="PANTHER" id="PTHR22888:SF9">
    <property type="entry name" value="CYTOCHROME C OXIDASE SUBUNIT 2"/>
    <property type="match status" value="1"/>
</dbReference>
<evidence type="ECO:0000256" key="2">
    <source>
        <dbReference type="ARBA" id="ARBA00004141"/>
    </source>
</evidence>
<dbReference type="InterPro" id="IPR011759">
    <property type="entry name" value="Cyt_c_oxidase_su2_TM_dom"/>
</dbReference>
<evidence type="ECO:0000259" key="16">
    <source>
        <dbReference type="PROSITE" id="PS50999"/>
    </source>
</evidence>
<dbReference type="GO" id="GO:0016020">
    <property type="term" value="C:membrane"/>
    <property type="evidence" value="ECO:0007669"/>
    <property type="project" value="UniProtKB-SubCell"/>
</dbReference>
<organism evidence="17">
    <name type="scientific">Polytomella sp. Pringsheim 198.80</name>
    <dbReference type="NCBI Taxonomy" id="37502"/>
    <lineage>
        <taxon>Eukaryota</taxon>
        <taxon>Viridiplantae</taxon>
        <taxon>Chlorophyta</taxon>
        <taxon>core chlorophytes</taxon>
        <taxon>Chlorophyceae</taxon>
        <taxon>CS clade</taxon>
        <taxon>Chlamydomonadales</taxon>
        <taxon>Chlamydomonadaceae</taxon>
        <taxon>Polytomella</taxon>
    </lineage>
</organism>
<feature type="transmembrane region" description="Helical" evidence="14">
    <location>
        <begin position="158"/>
        <end position="178"/>
    </location>
</feature>
<keyword evidence="8" id="KW-1278">Translocase</keyword>
<keyword evidence="9" id="KW-0249">Electron transport</keyword>
<dbReference type="EMBL" id="JN652595">
    <property type="protein sequence ID" value="AEQ59232.1"/>
    <property type="molecule type" value="mRNA"/>
</dbReference>
<evidence type="ECO:0000256" key="11">
    <source>
        <dbReference type="ARBA" id="ARBA00023136"/>
    </source>
</evidence>
<dbReference type="InterPro" id="IPR002429">
    <property type="entry name" value="CcO_II-like_C"/>
</dbReference>
<comment type="catalytic activity">
    <reaction evidence="13">
        <text>4 Fe(II)-[cytochrome c] + O2 + 8 H(+)(in) = 4 Fe(III)-[cytochrome c] + 2 H2O + 4 H(+)(out)</text>
        <dbReference type="Rhea" id="RHEA:11436"/>
        <dbReference type="Rhea" id="RHEA-COMP:10350"/>
        <dbReference type="Rhea" id="RHEA-COMP:14399"/>
        <dbReference type="ChEBI" id="CHEBI:15377"/>
        <dbReference type="ChEBI" id="CHEBI:15378"/>
        <dbReference type="ChEBI" id="CHEBI:15379"/>
        <dbReference type="ChEBI" id="CHEBI:29033"/>
        <dbReference type="ChEBI" id="CHEBI:29034"/>
        <dbReference type="EC" id="7.1.1.9"/>
    </reaction>
    <physiologicalReaction direction="left-to-right" evidence="13">
        <dbReference type="Rhea" id="RHEA:11437"/>
    </physiologicalReaction>
</comment>
<feature type="domain" description="Cytochrome oxidase subunit II copper A binding" evidence="15">
    <location>
        <begin position="229"/>
        <end position="271"/>
    </location>
</feature>
<comment type="similarity">
    <text evidence="3">Belongs to the cytochrome c oxidase subunit 2 family.</text>
</comment>
<feature type="transmembrane region" description="Helical" evidence="14">
    <location>
        <begin position="113"/>
        <end position="138"/>
    </location>
</feature>
<feature type="domain" description="Cytochrome oxidase subunit II transmembrane region profile" evidence="16">
    <location>
        <begin position="132"/>
        <end position="227"/>
    </location>
</feature>
<dbReference type="InterPro" id="IPR036257">
    <property type="entry name" value="Cyt_c_oxidase_su2_TM_sf"/>
</dbReference>
<evidence type="ECO:0000256" key="9">
    <source>
        <dbReference type="ARBA" id="ARBA00022982"/>
    </source>
</evidence>
<keyword evidence="10 14" id="KW-1133">Transmembrane helix</keyword>
<keyword evidence="7 14" id="KW-0812">Transmembrane</keyword>
<evidence type="ECO:0000256" key="12">
    <source>
        <dbReference type="ARBA" id="ARBA00031389"/>
    </source>
</evidence>
<reference evidence="17" key="2">
    <citation type="journal article" date="2012" name="Biochim. Biophys. Acta">
        <title>In Polytomella sp. mitochondria, biogenesis of the heterodimeric COX2 subunit of cytochrome c oxidase requires two different import pathways.</title>
        <authorList>
            <person name="Jimenez-Suarez A."/>
            <person name="Vazquez-Acevedo M."/>
            <person name="Rojas-Hernandez A."/>
            <person name="Funes S."/>
            <person name="Uribe-Carvajal S."/>
            <person name="Gonzalez-Halphen D."/>
        </authorList>
    </citation>
    <scope>NUCLEOTIDE SEQUENCE</scope>
</reference>
<comment type="cofactor">
    <cofactor evidence="1">
        <name>Cu cation</name>
        <dbReference type="ChEBI" id="CHEBI:23378"/>
    </cofactor>
</comment>
<keyword evidence="11 14" id="KW-0472">Membrane</keyword>
<dbReference type="GO" id="GO:0016491">
    <property type="term" value="F:oxidoreductase activity"/>
    <property type="evidence" value="ECO:0007669"/>
    <property type="project" value="UniProtKB-KW"/>
</dbReference>
<evidence type="ECO:0000256" key="4">
    <source>
        <dbReference type="ARBA" id="ARBA00012949"/>
    </source>
</evidence>
<evidence type="ECO:0000256" key="13">
    <source>
        <dbReference type="ARBA" id="ARBA00049512"/>
    </source>
</evidence>
<dbReference type="SUPFAM" id="SSF81464">
    <property type="entry name" value="Cytochrome c oxidase subunit II-like, transmembrane region"/>
    <property type="match status" value="1"/>
</dbReference>